<evidence type="ECO:0000313" key="1">
    <source>
        <dbReference type="EMBL" id="KDN29140.1"/>
    </source>
</evidence>
<keyword evidence="2" id="KW-1185">Reference proteome</keyword>
<dbReference type="PANTHER" id="PTHR48098">
    <property type="entry name" value="ENTEROCHELIN ESTERASE-RELATED"/>
    <property type="match status" value="1"/>
</dbReference>
<sequence>MTQSEQDDLLLIEAFPMPQLNRTRTLRIYLPYDYVTSNKHYPVLYMHDGQNVFDELTATYGMCWQAKTTLDEMQKQGETDGIILVAIDSSDELDKMGRYNEYSPWKATSQVSEFGIPDELCDFGGEGDDYVDFIVDTLRPYIDRNYRTQPQRNSTYLAGSSMGGLISLYGGGKHQHAFGALGVFSPAFWFNHSEYFNYASGLEFELPVKIYMDMGTNEKREDTSVDFAQVYLDGSRSMNDLLLNKDNVSLIYMEGEGHEHNEIAWAKRFPDFIRFIMNH</sequence>
<dbReference type="RefSeq" id="WP_032550551.1">
    <property type="nucleotide sequence ID" value="NZ_JFFR01000012.1"/>
</dbReference>
<dbReference type="Proteomes" id="UP000027219">
    <property type="component" value="Unassembled WGS sequence"/>
</dbReference>
<protein>
    <submittedName>
        <fullName evidence="1">Carbohydrate esterase</fullName>
    </submittedName>
</protein>
<gene>
    <name evidence="1" type="ORF">VFDL14_17985</name>
</gene>
<name>A0A066UPZ2_9VIBR</name>
<dbReference type="InterPro" id="IPR000801">
    <property type="entry name" value="Esterase-like"/>
</dbReference>
<evidence type="ECO:0000313" key="2">
    <source>
        <dbReference type="Proteomes" id="UP000027219"/>
    </source>
</evidence>
<comment type="caution">
    <text evidence="1">The sequence shown here is derived from an EMBL/GenBank/DDBJ whole genome shotgun (WGS) entry which is preliminary data.</text>
</comment>
<proteinExistence type="predicted"/>
<dbReference type="InterPro" id="IPR050583">
    <property type="entry name" value="Mycobacterial_A85_antigen"/>
</dbReference>
<dbReference type="Gene3D" id="3.40.50.1820">
    <property type="entry name" value="alpha/beta hydrolase"/>
    <property type="match status" value="1"/>
</dbReference>
<dbReference type="AlphaFoldDB" id="A0A066UPZ2"/>
<accession>A0A066UPZ2</accession>
<dbReference type="Pfam" id="PF00756">
    <property type="entry name" value="Esterase"/>
    <property type="match status" value="1"/>
</dbReference>
<dbReference type="SUPFAM" id="SSF53474">
    <property type="entry name" value="alpha/beta-Hydrolases"/>
    <property type="match status" value="1"/>
</dbReference>
<dbReference type="PANTHER" id="PTHR48098:SF6">
    <property type="entry name" value="FERRI-BACILLIBACTIN ESTERASE BESA"/>
    <property type="match status" value="1"/>
</dbReference>
<dbReference type="EMBL" id="JFFR01000012">
    <property type="protein sequence ID" value="KDN29140.1"/>
    <property type="molecule type" value="Genomic_DNA"/>
</dbReference>
<reference evidence="1 2" key="1">
    <citation type="submission" date="2014-02" db="EMBL/GenBank/DDBJ databases">
        <title>Vibrio fortis Dalian14 Genome Sequencing.</title>
        <authorList>
            <person name="Wang Y."/>
            <person name="Song L."/>
            <person name="Liu G."/>
            <person name="Ding J."/>
        </authorList>
    </citation>
    <scope>NUCLEOTIDE SEQUENCE [LARGE SCALE GENOMIC DNA]</scope>
    <source>
        <strain evidence="1 2">Dalian14</strain>
    </source>
</reference>
<dbReference type="InterPro" id="IPR029058">
    <property type="entry name" value="AB_hydrolase_fold"/>
</dbReference>
<dbReference type="STRING" id="212667.VFDL14_17985"/>
<dbReference type="OrthoDB" id="9784036at2"/>
<organism evidence="1 2">
    <name type="scientific">Vibrio fortis</name>
    <dbReference type="NCBI Taxonomy" id="212667"/>
    <lineage>
        <taxon>Bacteria</taxon>
        <taxon>Pseudomonadati</taxon>
        <taxon>Pseudomonadota</taxon>
        <taxon>Gammaproteobacteria</taxon>
        <taxon>Vibrionales</taxon>
        <taxon>Vibrionaceae</taxon>
        <taxon>Vibrio</taxon>
    </lineage>
</organism>